<organism evidence="1 2">
    <name type="scientific">Lentinula aff. lateritia</name>
    <dbReference type="NCBI Taxonomy" id="2804960"/>
    <lineage>
        <taxon>Eukaryota</taxon>
        <taxon>Fungi</taxon>
        <taxon>Dikarya</taxon>
        <taxon>Basidiomycota</taxon>
        <taxon>Agaricomycotina</taxon>
        <taxon>Agaricomycetes</taxon>
        <taxon>Agaricomycetidae</taxon>
        <taxon>Agaricales</taxon>
        <taxon>Marasmiineae</taxon>
        <taxon>Omphalotaceae</taxon>
        <taxon>Lentinula</taxon>
    </lineage>
</organism>
<sequence>MDPSVQTSYADIQATFGPLLLGGLGAAILTGMIIAQGFNYLKSNTDPSYVRCMVGVIVYGYLTLKFHLTSAYTLPSFLDILHLVTLCLGLWMWFIKMHEATVAIFIVPFAISVLPKLTRFNDFELISLSPLPPTFCSYLWYSQLLRRLSPTASLPGEYSNAVPAILAFAFRNSGAIARFVIQFISQWALTVALALSAGVDVVITIMMMVLLRQSRAKSLRRVTICVASHRRDNNIQVPTYIVLQLKRRDQFSLCSNARKWSHNIACCDYLYDTCLYFIIDKLYGNSILAVQGSTLDLNVVRFSGSHFQPSPVPTKSRFTSPRSFLHLPAQICNSMKDKRAYMISPPEKTFGIIIERSVEHDFNDIAIEQRPDSSVREGIV</sequence>
<keyword evidence="2" id="KW-1185">Reference proteome</keyword>
<proteinExistence type="predicted"/>
<dbReference type="EMBL" id="MU795477">
    <property type="protein sequence ID" value="KAJ3806099.1"/>
    <property type="molecule type" value="Genomic_DNA"/>
</dbReference>
<evidence type="ECO:0000313" key="2">
    <source>
        <dbReference type="Proteomes" id="UP001163835"/>
    </source>
</evidence>
<name>A0ACC1TNG9_9AGAR</name>
<protein>
    <submittedName>
        <fullName evidence="1">Uncharacterized protein</fullName>
    </submittedName>
</protein>
<reference evidence="1" key="1">
    <citation type="submission" date="2022-09" db="EMBL/GenBank/DDBJ databases">
        <title>A Global Phylogenomic Analysis of the Shiitake Genus Lentinula.</title>
        <authorList>
            <consortium name="DOE Joint Genome Institute"/>
            <person name="Sierra-Patev S."/>
            <person name="Min B."/>
            <person name="Naranjo-Ortiz M."/>
            <person name="Looney B."/>
            <person name="Konkel Z."/>
            <person name="Slot J.C."/>
            <person name="Sakamoto Y."/>
            <person name="Steenwyk J.L."/>
            <person name="Rokas A."/>
            <person name="Carro J."/>
            <person name="Camarero S."/>
            <person name="Ferreira P."/>
            <person name="Molpeceres G."/>
            <person name="Ruiz-Duenas F.J."/>
            <person name="Serrano A."/>
            <person name="Henrissat B."/>
            <person name="Drula E."/>
            <person name="Hughes K.W."/>
            <person name="Mata J.L."/>
            <person name="Ishikawa N.K."/>
            <person name="Vargas-Isla R."/>
            <person name="Ushijima S."/>
            <person name="Smith C.A."/>
            <person name="Ahrendt S."/>
            <person name="Andreopoulos W."/>
            <person name="He G."/>
            <person name="Labutti K."/>
            <person name="Lipzen A."/>
            <person name="Ng V."/>
            <person name="Riley R."/>
            <person name="Sandor L."/>
            <person name="Barry K."/>
            <person name="Martinez A.T."/>
            <person name="Xiao Y."/>
            <person name="Gibbons J.G."/>
            <person name="Terashima K."/>
            <person name="Grigoriev I.V."/>
            <person name="Hibbett D.S."/>
        </authorList>
    </citation>
    <scope>NUCLEOTIDE SEQUENCE</scope>
    <source>
        <strain evidence="1">TMI1499</strain>
    </source>
</reference>
<evidence type="ECO:0000313" key="1">
    <source>
        <dbReference type="EMBL" id="KAJ3806099.1"/>
    </source>
</evidence>
<comment type="caution">
    <text evidence="1">The sequence shown here is derived from an EMBL/GenBank/DDBJ whole genome shotgun (WGS) entry which is preliminary data.</text>
</comment>
<accession>A0ACC1TNG9</accession>
<gene>
    <name evidence="1" type="ORF">F5876DRAFT_69237</name>
</gene>
<dbReference type="Proteomes" id="UP001163835">
    <property type="component" value="Unassembled WGS sequence"/>
</dbReference>